<dbReference type="Pfam" id="PF21939">
    <property type="entry name" value="Gp10_C"/>
    <property type="match status" value="1"/>
</dbReference>
<dbReference type="EMBL" id="BK016109">
    <property type="protein sequence ID" value="DAF95449.1"/>
    <property type="molecule type" value="Genomic_DNA"/>
</dbReference>
<dbReference type="InterPro" id="IPR053827">
    <property type="entry name" value="Gp10_C"/>
</dbReference>
<protein>
    <submittedName>
        <fullName evidence="2">Baseplate wedge protein</fullName>
    </submittedName>
</protein>
<accession>A0A8S5ULR7</accession>
<name>A0A8S5ULR7_9CAUD</name>
<reference evidence="2" key="1">
    <citation type="journal article" date="2021" name="Proc. Natl. Acad. Sci. U.S.A.">
        <title>A Catalog of Tens of Thousands of Viruses from Human Metagenomes Reveals Hidden Associations with Chronic Diseases.</title>
        <authorList>
            <person name="Tisza M.J."/>
            <person name="Buck C.B."/>
        </authorList>
    </citation>
    <scope>NUCLEOTIDE SEQUENCE</scope>
    <source>
        <strain evidence="2">CtCo31</strain>
    </source>
</reference>
<sequence>MGFGTWVRFGEGRTIVSWNASDSNDADFGINNNANNVHAAGGTGGTRSNKLLPSQIPALNTDNLVLEKATNGDVIVGQCQEDPDTNGPGYKKYNEVRANVGA</sequence>
<evidence type="ECO:0000259" key="1">
    <source>
        <dbReference type="Pfam" id="PF21939"/>
    </source>
</evidence>
<proteinExistence type="predicted"/>
<feature type="domain" description="Baseplate structural protein Gp10 C-terminal" evidence="1">
    <location>
        <begin position="1"/>
        <end position="98"/>
    </location>
</feature>
<organism evidence="2">
    <name type="scientific">Myoviridae sp. ctCo31</name>
    <dbReference type="NCBI Taxonomy" id="2825053"/>
    <lineage>
        <taxon>Viruses</taxon>
        <taxon>Duplodnaviria</taxon>
        <taxon>Heunggongvirae</taxon>
        <taxon>Uroviricota</taxon>
        <taxon>Caudoviricetes</taxon>
    </lineage>
</organism>
<evidence type="ECO:0000313" key="2">
    <source>
        <dbReference type="EMBL" id="DAF95449.1"/>
    </source>
</evidence>